<name>A0A1G5J7G4_9BACT</name>
<dbReference type="AlphaFoldDB" id="A0A1G5J7G4"/>
<sequence length="64" mass="7389">MIERTVNVMEAAEMISCSRAHAYRLLEAGEIKGYYTGNRRGLRVIERSVEEFVERRKEEAGVEV</sequence>
<keyword evidence="3" id="KW-1185">Reference proteome</keyword>
<proteinExistence type="predicted"/>
<dbReference type="EMBL" id="FMUX01000026">
    <property type="protein sequence ID" value="SCY84252.1"/>
    <property type="molecule type" value="Genomic_DNA"/>
</dbReference>
<evidence type="ECO:0000313" key="3">
    <source>
        <dbReference type="Proteomes" id="UP000198870"/>
    </source>
</evidence>
<organism evidence="2 3">
    <name type="scientific">Desulfoluna spongiiphila</name>
    <dbReference type="NCBI Taxonomy" id="419481"/>
    <lineage>
        <taxon>Bacteria</taxon>
        <taxon>Pseudomonadati</taxon>
        <taxon>Thermodesulfobacteriota</taxon>
        <taxon>Desulfobacteria</taxon>
        <taxon>Desulfobacterales</taxon>
        <taxon>Desulfolunaceae</taxon>
        <taxon>Desulfoluna</taxon>
    </lineage>
</organism>
<accession>A0A1G5J7G4</accession>
<reference evidence="2 3" key="1">
    <citation type="submission" date="2016-10" db="EMBL/GenBank/DDBJ databases">
        <authorList>
            <person name="de Groot N.N."/>
        </authorList>
    </citation>
    <scope>NUCLEOTIDE SEQUENCE [LARGE SCALE GENOMIC DNA]</scope>
    <source>
        <strain evidence="2 3">AA1</strain>
    </source>
</reference>
<protein>
    <submittedName>
        <fullName evidence="2">DNA binding domain-containing protein, excisionase family</fullName>
    </submittedName>
</protein>
<gene>
    <name evidence="2" type="ORF">SAMN05216233_1262</name>
</gene>
<dbReference type="STRING" id="419481.SAMN05216233_1262"/>
<dbReference type="RefSeq" id="WP_092214999.1">
    <property type="nucleotide sequence ID" value="NZ_FMUX01000026.1"/>
</dbReference>
<evidence type="ECO:0000259" key="1">
    <source>
        <dbReference type="Pfam" id="PF12728"/>
    </source>
</evidence>
<dbReference type="OrthoDB" id="26212at2"/>
<dbReference type="InterPro" id="IPR010093">
    <property type="entry name" value="SinI_DNA-bd"/>
</dbReference>
<dbReference type="Pfam" id="PF12728">
    <property type="entry name" value="HTH_17"/>
    <property type="match status" value="1"/>
</dbReference>
<dbReference type="GO" id="GO:0003677">
    <property type="term" value="F:DNA binding"/>
    <property type="evidence" value="ECO:0007669"/>
    <property type="project" value="InterPro"/>
</dbReference>
<evidence type="ECO:0000313" key="2">
    <source>
        <dbReference type="EMBL" id="SCY84252.1"/>
    </source>
</evidence>
<dbReference type="NCBIfam" id="TIGR01764">
    <property type="entry name" value="excise"/>
    <property type="match status" value="1"/>
</dbReference>
<feature type="domain" description="Helix-turn-helix" evidence="1">
    <location>
        <begin position="8"/>
        <end position="56"/>
    </location>
</feature>
<dbReference type="InterPro" id="IPR041657">
    <property type="entry name" value="HTH_17"/>
</dbReference>
<dbReference type="Proteomes" id="UP000198870">
    <property type="component" value="Unassembled WGS sequence"/>
</dbReference>